<keyword evidence="9" id="KW-0067">ATP-binding</keyword>
<dbReference type="GO" id="GO:0006450">
    <property type="term" value="P:regulation of translational fidelity"/>
    <property type="evidence" value="ECO:0007669"/>
    <property type="project" value="TreeGrafter"/>
</dbReference>
<dbReference type="SUPFAM" id="SSF55821">
    <property type="entry name" value="YrdC/RibB"/>
    <property type="match status" value="1"/>
</dbReference>
<dbReference type="EC" id="2.7.7.87" evidence="3"/>
<dbReference type="InterPro" id="IPR050156">
    <property type="entry name" value="TC-AMP_synthase_SUA5"/>
</dbReference>
<dbReference type="Gene3D" id="3.90.870.10">
    <property type="entry name" value="DHBP synthase"/>
    <property type="match status" value="1"/>
</dbReference>
<dbReference type="PANTHER" id="PTHR17490">
    <property type="entry name" value="SUA5"/>
    <property type="match status" value="1"/>
</dbReference>
<dbReference type="InterPro" id="IPR017945">
    <property type="entry name" value="DHBP_synth_RibB-like_a/b_dom"/>
</dbReference>
<keyword evidence="4" id="KW-0963">Cytoplasm</keyword>
<dbReference type="STRING" id="322505.SAMN04487836_10486"/>
<evidence type="ECO:0000256" key="7">
    <source>
        <dbReference type="ARBA" id="ARBA00022695"/>
    </source>
</evidence>
<feature type="domain" description="YrdC-like" evidence="12">
    <location>
        <begin position="7"/>
        <end position="190"/>
    </location>
</feature>
<dbReference type="GO" id="GO:0000049">
    <property type="term" value="F:tRNA binding"/>
    <property type="evidence" value="ECO:0007669"/>
    <property type="project" value="TreeGrafter"/>
</dbReference>
<keyword evidence="6" id="KW-0819">tRNA processing</keyword>
<evidence type="ECO:0000259" key="12">
    <source>
        <dbReference type="PROSITE" id="PS51163"/>
    </source>
</evidence>
<dbReference type="GO" id="GO:0003725">
    <property type="term" value="F:double-stranded RNA binding"/>
    <property type="evidence" value="ECO:0007669"/>
    <property type="project" value="InterPro"/>
</dbReference>
<evidence type="ECO:0000256" key="3">
    <source>
        <dbReference type="ARBA" id="ARBA00012584"/>
    </source>
</evidence>
<dbReference type="PROSITE" id="PS51163">
    <property type="entry name" value="YRDC"/>
    <property type="match status" value="1"/>
</dbReference>
<dbReference type="eggNOG" id="COG0009">
    <property type="taxonomic scope" value="Bacteria"/>
</dbReference>
<evidence type="ECO:0000256" key="8">
    <source>
        <dbReference type="ARBA" id="ARBA00022741"/>
    </source>
</evidence>
<sequence length="201" mass="21966">MTKVIQPEEKSVLIEALKQGEVVSFPTETVYGVAVKFNDRAALDKLMEAKNRDYSKAVTLMLSHREDIGKYAEIDERVEKVAEAFMPGKITLVLKRKDSVDPAMTNNLPTIGIRIPDSPFVLDLIDKAGPLLVTSANISGGCNTTNEQEVLAQLDGRIALVVAGETHNTTASTVVNMSDGQLKILREGEISLRDIEEVLSK</sequence>
<dbReference type="PANTHER" id="PTHR17490:SF16">
    <property type="entry name" value="THREONYLCARBAMOYL-AMP SYNTHASE"/>
    <property type="match status" value="1"/>
</dbReference>
<gene>
    <name evidence="13" type="ORF">SAMN04487834_101810</name>
</gene>
<dbReference type="AlphaFoldDB" id="A0A1H6T2V2"/>
<dbReference type="GO" id="GO:0008033">
    <property type="term" value="P:tRNA processing"/>
    <property type="evidence" value="ECO:0007669"/>
    <property type="project" value="UniProtKB-KW"/>
</dbReference>
<name>A0A1H6T2V2_9FIRM</name>
<evidence type="ECO:0000256" key="4">
    <source>
        <dbReference type="ARBA" id="ARBA00022490"/>
    </source>
</evidence>
<evidence type="ECO:0000256" key="6">
    <source>
        <dbReference type="ARBA" id="ARBA00022694"/>
    </source>
</evidence>
<evidence type="ECO:0000256" key="2">
    <source>
        <dbReference type="ARBA" id="ARBA00007663"/>
    </source>
</evidence>
<organism evidence="13 14">
    <name type="scientific">Sharpea azabuensis</name>
    <dbReference type="NCBI Taxonomy" id="322505"/>
    <lineage>
        <taxon>Bacteria</taxon>
        <taxon>Bacillati</taxon>
        <taxon>Bacillota</taxon>
        <taxon>Erysipelotrichia</taxon>
        <taxon>Erysipelotrichales</taxon>
        <taxon>Coprobacillaceae</taxon>
        <taxon>Sharpea</taxon>
    </lineage>
</organism>
<dbReference type="OrthoDB" id="9814580at2"/>
<evidence type="ECO:0000256" key="1">
    <source>
        <dbReference type="ARBA" id="ARBA00004496"/>
    </source>
</evidence>
<dbReference type="EMBL" id="FNYK01000018">
    <property type="protein sequence ID" value="SEI70575.1"/>
    <property type="molecule type" value="Genomic_DNA"/>
</dbReference>
<keyword evidence="7" id="KW-0548">Nucleotidyltransferase</keyword>
<evidence type="ECO:0000256" key="10">
    <source>
        <dbReference type="ARBA" id="ARBA00029774"/>
    </source>
</evidence>
<comment type="subcellular location">
    <subcellularLocation>
        <location evidence="1">Cytoplasm</location>
    </subcellularLocation>
</comment>
<evidence type="ECO:0000256" key="11">
    <source>
        <dbReference type="ARBA" id="ARBA00048366"/>
    </source>
</evidence>
<proteinExistence type="inferred from homology"/>
<keyword evidence="14" id="KW-1185">Reference proteome</keyword>
<dbReference type="RefSeq" id="WP_074731854.1">
    <property type="nucleotide sequence ID" value="NZ_CACWHD010000020.1"/>
</dbReference>
<protein>
    <recommendedName>
        <fullName evidence="10">L-threonylcarbamoyladenylate synthase</fullName>
        <ecNumber evidence="3">2.7.7.87</ecNumber>
    </recommendedName>
    <alternativeName>
        <fullName evidence="10">L-threonylcarbamoyladenylate synthase</fullName>
    </alternativeName>
</protein>
<accession>A0A1H6T2V2</accession>
<dbReference type="Proteomes" id="UP000183028">
    <property type="component" value="Unassembled WGS sequence"/>
</dbReference>
<evidence type="ECO:0000256" key="5">
    <source>
        <dbReference type="ARBA" id="ARBA00022679"/>
    </source>
</evidence>
<dbReference type="Pfam" id="PF01300">
    <property type="entry name" value="Sua5_yciO_yrdC"/>
    <property type="match status" value="1"/>
</dbReference>
<evidence type="ECO:0000313" key="14">
    <source>
        <dbReference type="Proteomes" id="UP000183028"/>
    </source>
</evidence>
<reference evidence="14" key="1">
    <citation type="submission" date="2016-10" db="EMBL/GenBank/DDBJ databases">
        <authorList>
            <person name="Varghese N."/>
        </authorList>
    </citation>
    <scope>NUCLEOTIDE SEQUENCE [LARGE SCALE GENOMIC DNA]</scope>
    <source>
        <strain evidence="14">DSM 20406</strain>
    </source>
</reference>
<dbReference type="GO" id="GO:0061710">
    <property type="term" value="F:L-threonylcarbamoyladenylate synthase"/>
    <property type="evidence" value="ECO:0007669"/>
    <property type="project" value="UniProtKB-EC"/>
</dbReference>
<dbReference type="NCBIfam" id="TIGR00057">
    <property type="entry name" value="L-threonylcarbamoyladenylate synthase"/>
    <property type="match status" value="1"/>
</dbReference>
<comment type="catalytic activity">
    <reaction evidence="11">
        <text>L-threonine + hydrogencarbonate + ATP = L-threonylcarbamoyladenylate + diphosphate + H2O</text>
        <dbReference type="Rhea" id="RHEA:36407"/>
        <dbReference type="ChEBI" id="CHEBI:15377"/>
        <dbReference type="ChEBI" id="CHEBI:17544"/>
        <dbReference type="ChEBI" id="CHEBI:30616"/>
        <dbReference type="ChEBI" id="CHEBI:33019"/>
        <dbReference type="ChEBI" id="CHEBI:57926"/>
        <dbReference type="ChEBI" id="CHEBI:73682"/>
        <dbReference type="EC" id="2.7.7.87"/>
    </reaction>
</comment>
<evidence type="ECO:0000313" key="13">
    <source>
        <dbReference type="EMBL" id="SEI70575.1"/>
    </source>
</evidence>
<keyword evidence="8" id="KW-0547">Nucleotide-binding</keyword>
<comment type="similarity">
    <text evidence="2">Belongs to the SUA5 family.</text>
</comment>
<dbReference type="GO" id="GO:0005737">
    <property type="term" value="C:cytoplasm"/>
    <property type="evidence" value="ECO:0007669"/>
    <property type="project" value="UniProtKB-SubCell"/>
</dbReference>
<evidence type="ECO:0000256" key="9">
    <source>
        <dbReference type="ARBA" id="ARBA00022840"/>
    </source>
</evidence>
<dbReference type="InterPro" id="IPR006070">
    <property type="entry name" value="Sua5-like_dom"/>
</dbReference>
<dbReference type="GO" id="GO:0005524">
    <property type="term" value="F:ATP binding"/>
    <property type="evidence" value="ECO:0007669"/>
    <property type="project" value="UniProtKB-KW"/>
</dbReference>
<keyword evidence="5" id="KW-0808">Transferase</keyword>